<feature type="compositionally biased region" description="Low complexity" evidence="1">
    <location>
        <begin position="169"/>
        <end position="190"/>
    </location>
</feature>
<feature type="domain" description="DZANK-type" evidence="2">
    <location>
        <begin position="33"/>
        <end position="89"/>
    </location>
</feature>
<evidence type="ECO:0000256" key="1">
    <source>
        <dbReference type="SAM" id="MobiDB-lite"/>
    </source>
</evidence>
<dbReference type="Pfam" id="PF12773">
    <property type="entry name" value="DZR"/>
    <property type="match status" value="1"/>
</dbReference>
<proteinExistence type="predicted"/>
<dbReference type="EMBL" id="AP019376">
    <property type="protein sequence ID" value="BBH88464.1"/>
    <property type="molecule type" value="Genomic_DNA"/>
</dbReference>
<feature type="compositionally biased region" description="Pro residues" evidence="1">
    <location>
        <begin position="191"/>
        <end position="207"/>
    </location>
</feature>
<protein>
    <recommendedName>
        <fullName evidence="2">DZANK-type domain-containing protein</fullName>
    </recommendedName>
</protein>
<feature type="region of interest" description="Disordered" evidence="1">
    <location>
        <begin position="145"/>
        <end position="222"/>
    </location>
</feature>
<name>A0A455STJ7_9CHLR</name>
<dbReference type="InterPro" id="IPR025874">
    <property type="entry name" value="DZR"/>
</dbReference>
<evidence type="ECO:0000259" key="2">
    <source>
        <dbReference type="Pfam" id="PF12773"/>
    </source>
</evidence>
<sequence>MATCRNCGSDVTGKKFCPECGTPVQVGGRYAFCPRCHAETAPDVAFCQHCGTALQPTAAQPHNSTPQSRPCPSCHTMVPMASVFCPGCGYNLGPNTGTGMGTNPNTNISSPGAHSGPTICQRCGRQNDPGASVCHGCGQPLAHGQQPTPTPYPGNQQMPQPYQQPQPPQVHYQQQQVHYPQQQTYPQQPYGQPPYPQQPYGQPPYPQQPYGQPYPQQPPYSGFQPAPNQMVILCPTCRALSPVGASHCLNCHQSLLGIPPIQANQLPPNLQPQKGGFLQSDGGKMAVGALGGAAAAIGGFMLLDAVDDIFDHDSGPLDDLFD</sequence>
<reference evidence="3" key="1">
    <citation type="submission" date="2018-12" db="EMBL/GenBank/DDBJ databases">
        <title>Novel natural products biosynthetic potential of the class Ktedonobacteria.</title>
        <authorList>
            <person name="Zheng Y."/>
            <person name="Saitou A."/>
            <person name="Wang C.M."/>
            <person name="Toyoda A."/>
            <person name="Minakuchi Y."/>
            <person name="Sekiguchi Y."/>
            <person name="Ueda K."/>
            <person name="Takano H."/>
            <person name="Sakai Y."/>
            <person name="Yokota A."/>
            <person name="Yabe S."/>
        </authorList>
    </citation>
    <scope>NUCLEOTIDE SEQUENCE</scope>
    <source>
        <strain evidence="3">COM3</strain>
    </source>
</reference>
<accession>A0A455STJ7</accession>
<dbReference type="AlphaFoldDB" id="A0A455STJ7"/>
<evidence type="ECO:0000313" key="3">
    <source>
        <dbReference type="EMBL" id="BBH88464.1"/>
    </source>
</evidence>
<organism evidence="3">
    <name type="scientific">Thermosporothrix sp. COM3</name>
    <dbReference type="NCBI Taxonomy" id="2490863"/>
    <lineage>
        <taxon>Bacteria</taxon>
        <taxon>Bacillati</taxon>
        <taxon>Chloroflexota</taxon>
        <taxon>Ktedonobacteria</taxon>
        <taxon>Ktedonobacterales</taxon>
        <taxon>Thermosporotrichaceae</taxon>
        <taxon>Thermosporothrix</taxon>
    </lineage>
</organism>
<gene>
    <name evidence="3" type="ORF">KTC_32150</name>
</gene>